<evidence type="ECO:0000313" key="2">
    <source>
        <dbReference type="Proteomes" id="UP001567538"/>
    </source>
</evidence>
<proteinExistence type="predicted"/>
<name>A0ABD1FM29_SALDI</name>
<sequence>MHISLNHIVGESIPKVKEREVKEFQSNNSRNERRRRKKFVQYYPSLSTNFTFRRKGRQKDHWNFQIVTPQLLNSALFISRLSGDERGGVELSRWKIMFTLRF</sequence>
<gene>
    <name evidence="1" type="ORF">AAHA92_32855</name>
</gene>
<evidence type="ECO:0000313" key="1">
    <source>
        <dbReference type="EMBL" id="KAL1532897.1"/>
    </source>
</evidence>
<reference evidence="1 2" key="1">
    <citation type="submission" date="2024-06" db="EMBL/GenBank/DDBJ databases">
        <title>A chromosome level genome sequence of Diviner's sage (Salvia divinorum).</title>
        <authorList>
            <person name="Ford S.A."/>
            <person name="Ro D.-K."/>
            <person name="Ness R.W."/>
            <person name="Phillips M.A."/>
        </authorList>
    </citation>
    <scope>NUCLEOTIDE SEQUENCE [LARGE SCALE GENOMIC DNA]</scope>
    <source>
        <strain evidence="1">SAF-2024a</strain>
        <tissue evidence="1">Leaf</tissue>
    </source>
</reference>
<dbReference type="EMBL" id="JBEAFC010000014">
    <property type="protein sequence ID" value="KAL1532897.1"/>
    <property type="molecule type" value="Genomic_DNA"/>
</dbReference>
<protein>
    <submittedName>
        <fullName evidence="1">Uncharacterized protein</fullName>
    </submittedName>
</protein>
<organism evidence="1 2">
    <name type="scientific">Salvia divinorum</name>
    <name type="common">Maria pastora</name>
    <name type="synonym">Diviner's sage</name>
    <dbReference type="NCBI Taxonomy" id="28513"/>
    <lineage>
        <taxon>Eukaryota</taxon>
        <taxon>Viridiplantae</taxon>
        <taxon>Streptophyta</taxon>
        <taxon>Embryophyta</taxon>
        <taxon>Tracheophyta</taxon>
        <taxon>Spermatophyta</taxon>
        <taxon>Magnoliopsida</taxon>
        <taxon>eudicotyledons</taxon>
        <taxon>Gunneridae</taxon>
        <taxon>Pentapetalae</taxon>
        <taxon>asterids</taxon>
        <taxon>lamiids</taxon>
        <taxon>Lamiales</taxon>
        <taxon>Lamiaceae</taxon>
        <taxon>Nepetoideae</taxon>
        <taxon>Mentheae</taxon>
        <taxon>Salviinae</taxon>
        <taxon>Salvia</taxon>
        <taxon>Salvia subgen. Calosphace</taxon>
    </lineage>
</organism>
<keyword evidence="2" id="KW-1185">Reference proteome</keyword>
<comment type="caution">
    <text evidence="1">The sequence shown here is derived from an EMBL/GenBank/DDBJ whole genome shotgun (WGS) entry which is preliminary data.</text>
</comment>
<dbReference type="AlphaFoldDB" id="A0ABD1FM29"/>
<dbReference type="Proteomes" id="UP001567538">
    <property type="component" value="Unassembled WGS sequence"/>
</dbReference>
<accession>A0ABD1FM29</accession>